<evidence type="ECO:0000313" key="4">
    <source>
        <dbReference type="EMBL" id="CAB5021613.1"/>
    </source>
</evidence>
<organism evidence="2">
    <name type="scientific">freshwater metagenome</name>
    <dbReference type="NCBI Taxonomy" id="449393"/>
    <lineage>
        <taxon>unclassified sequences</taxon>
        <taxon>metagenomes</taxon>
        <taxon>ecological metagenomes</taxon>
    </lineage>
</organism>
<dbReference type="EMBL" id="CAFBPP010000047">
    <property type="protein sequence ID" value="CAB5021613.1"/>
    <property type="molecule type" value="Genomic_DNA"/>
</dbReference>
<evidence type="ECO:0000313" key="3">
    <source>
        <dbReference type="EMBL" id="CAB4979110.1"/>
    </source>
</evidence>
<sequence>MPSYINLRGHQVWNYEWANNGEPLVMLHGGMSATEDWDTYMLPAFESTHHVFAYDRTGQGRTGDQPGSLHFAHQCAEAIAYLEDVVKGPAHLVGWSDGGIIALLVALARPDLVKSIVAIGANYHYESGGIPLPEWPISDEDRVEYAGRSPDAPETLDIKVSRMRAIWKSEPTLTVQDLGKISCPTLVLAGDDELFSIEHTGTLYESLPQGQLAIIPGTSHFVIKEKPELTQLAIKQFLADLTPPITRSPVRRTNPEII</sequence>
<name>A0A6J6WS55_9ZZZZ</name>
<dbReference type="PANTHER" id="PTHR43689:SF8">
    <property type="entry name" value="ALPHA_BETA-HYDROLASES SUPERFAMILY PROTEIN"/>
    <property type="match status" value="1"/>
</dbReference>
<dbReference type="PANTHER" id="PTHR43689">
    <property type="entry name" value="HYDROLASE"/>
    <property type="match status" value="1"/>
</dbReference>
<dbReference type="EMBL" id="CAFAAC010000041">
    <property type="protein sequence ID" value="CAB4788071.1"/>
    <property type="molecule type" value="Genomic_DNA"/>
</dbReference>
<evidence type="ECO:0000259" key="1">
    <source>
        <dbReference type="Pfam" id="PF12697"/>
    </source>
</evidence>
<feature type="domain" description="AB hydrolase-1" evidence="1">
    <location>
        <begin position="24"/>
        <end position="228"/>
    </location>
</feature>
<dbReference type="EMBL" id="CAFBOP010000005">
    <property type="protein sequence ID" value="CAB4979110.1"/>
    <property type="molecule type" value="Genomic_DNA"/>
</dbReference>
<dbReference type="Pfam" id="PF12697">
    <property type="entry name" value="Abhydrolase_6"/>
    <property type="match status" value="1"/>
</dbReference>
<protein>
    <submittedName>
        <fullName evidence="2">Unannotated protein</fullName>
    </submittedName>
</protein>
<dbReference type="InterPro" id="IPR000073">
    <property type="entry name" value="AB_hydrolase_1"/>
</dbReference>
<dbReference type="AlphaFoldDB" id="A0A6J6WS55"/>
<evidence type="ECO:0000313" key="2">
    <source>
        <dbReference type="EMBL" id="CAB4788071.1"/>
    </source>
</evidence>
<proteinExistence type="predicted"/>
<dbReference type="SUPFAM" id="SSF53474">
    <property type="entry name" value="alpha/beta-Hydrolases"/>
    <property type="match status" value="1"/>
</dbReference>
<dbReference type="InterPro" id="IPR029058">
    <property type="entry name" value="AB_hydrolase_fold"/>
</dbReference>
<dbReference type="Gene3D" id="3.40.50.1820">
    <property type="entry name" value="alpha/beta hydrolase"/>
    <property type="match status" value="1"/>
</dbReference>
<gene>
    <name evidence="2" type="ORF">UFOPK2967_00735</name>
    <name evidence="3" type="ORF">UFOPK3984_00279</name>
    <name evidence="4" type="ORF">UFOPK4114_00873</name>
</gene>
<reference evidence="2" key="1">
    <citation type="submission" date="2020-05" db="EMBL/GenBank/DDBJ databases">
        <authorList>
            <person name="Chiriac C."/>
            <person name="Salcher M."/>
            <person name="Ghai R."/>
            <person name="Kavagutti S V."/>
        </authorList>
    </citation>
    <scope>NUCLEOTIDE SEQUENCE</scope>
</reference>
<accession>A0A6J6WS55</accession>